<dbReference type="InterPro" id="IPR025337">
    <property type="entry name" value="Questin_oxidase-like"/>
</dbReference>
<name>A0A4P6KVX5_9BURK</name>
<dbReference type="OrthoDB" id="6457937at2"/>
<gene>
    <name evidence="2" type="ORF">EWM63_06145</name>
</gene>
<dbReference type="PANTHER" id="PTHR35870:SF1">
    <property type="entry name" value="PROTEIN, PUTATIVE (AFU_ORTHOLOGUE AFUA_5G03330)-RELATED"/>
    <property type="match status" value="1"/>
</dbReference>
<proteinExistence type="predicted"/>
<reference evidence="2 3" key="1">
    <citation type="submission" date="2019-02" db="EMBL/GenBank/DDBJ databases">
        <title>Draft Genome Sequences of Six Type Strains of the Genus Massilia.</title>
        <authorList>
            <person name="Miess H."/>
            <person name="Frediansyhah A."/>
            <person name="Gross H."/>
        </authorList>
    </citation>
    <scope>NUCLEOTIDE SEQUENCE [LARGE SCALE GENOMIC DNA]</scope>
    <source>
        <strain evidence="2 3">DSM 17473</strain>
    </source>
</reference>
<dbReference type="KEGG" id="plue:EWM63_06145"/>
<dbReference type="Pfam" id="PF14027">
    <property type="entry name" value="Questin_oxidase"/>
    <property type="match status" value="2"/>
</dbReference>
<evidence type="ECO:0000313" key="2">
    <source>
        <dbReference type="EMBL" id="QBE62602.1"/>
    </source>
</evidence>
<protein>
    <submittedName>
        <fullName evidence="2">Questin oxidase family protein</fullName>
    </submittedName>
</protein>
<dbReference type="EMBL" id="CP035913">
    <property type="protein sequence ID" value="QBE62602.1"/>
    <property type="molecule type" value="Genomic_DNA"/>
</dbReference>
<sequence>MPTAAISSECSALLADARRHGPLYGPGFSNHLPMALIALDRMRAPPAVLERFADSYRQRLQPAGADDPVTDPLPLLGQGVHYAGLERFFNDAVTADGEEAVLRRWLPVLWPGLAAAGFHAMIRLAYALEAGERGELCAALAFWVLAYKPLPVPPGRTDETLDGIAARIAAATGEGGGTGQTIGARMATVERSPALAGAQPASIALRDVATFALAAFHASEDFMLLHTVTACHAFRTVAPCLDNEEATLRQLWQAVLVAWLAAQREGRRAVPTRLGWSEIQERATRSTDDHVIKLCHTARAEDEQYGDPRYLEIAARAVTPR</sequence>
<organism evidence="2 3">
    <name type="scientific">Pseudoduganella lutea</name>
    <dbReference type="NCBI Taxonomy" id="321985"/>
    <lineage>
        <taxon>Bacteria</taxon>
        <taxon>Pseudomonadati</taxon>
        <taxon>Pseudomonadota</taxon>
        <taxon>Betaproteobacteria</taxon>
        <taxon>Burkholderiales</taxon>
        <taxon>Oxalobacteraceae</taxon>
        <taxon>Telluria group</taxon>
        <taxon>Pseudoduganella</taxon>
    </lineage>
</organism>
<evidence type="ECO:0000313" key="3">
    <source>
        <dbReference type="Proteomes" id="UP000290637"/>
    </source>
</evidence>
<keyword evidence="1" id="KW-0560">Oxidoreductase</keyword>
<dbReference type="PANTHER" id="PTHR35870">
    <property type="entry name" value="PROTEIN, PUTATIVE (AFU_ORTHOLOGUE AFUA_5G03330)-RELATED"/>
    <property type="match status" value="1"/>
</dbReference>
<keyword evidence="3" id="KW-1185">Reference proteome</keyword>
<dbReference type="RefSeq" id="WP_130185737.1">
    <property type="nucleotide sequence ID" value="NZ_CP035913.1"/>
</dbReference>
<evidence type="ECO:0000256" key="1">
    <source>
        <dbReference type="ARBA" id="ARBA00023002"/>
    </source>
</evidence>
<dbReference type="GO" id="GO:0016491">
    <property type="term" value="F:oxidoreductase activity"/>
    <property type="evidence" value="ECO:0007669"/>
    <property type="project" value="UniProtKB-KW"/>
</dbReference>
<dbReference type="Proteomes" id="UP000290637">
    <property type="component" value="Chromosome"/>
</dbReference>
<accession>A0A4P6KVX5</accession>
<dbReference type="AlphaFoldDB" id="A0A4P6KVX5"/>